<dbReference type="Gene3D" id="3.40.50.720">
    <property type="entry name" value="NAD(P)-binding Rossmann-like Domain"/>
    <property type="match status" value="1"/>
</dbReference>
<comment type="caution">
    <text evidence="1">The sequence shown here is derived from an EMBL/GenBank/DDBJ whole genome shotgun (WGS) entry which is preliminary data.</text>
</comment>
<organism evidence="1">
    <name type="scientific">Tanacetum cinerariifolium</name>
    <name type="common">Dalmatian daisy</name>
    <name type="synonym">Chrysanthemum cinerariifolium</name>
    <dbReference type="NCBI Taxonomy" id="118510"/>
    <lineage>
        <taxon>Eukaryota</taxon>
        <taxon>Viridiplantae</taxon>
        <taxon>Streptophyta</taxon>
        <taxon>Embryophyta</taxon>
        <taxon>Tracheophyta</taxon>
        <taxon>Spermatophyta</taxon>
        <taxon>Magnoliopsida</taxon>
        <taxon>eudicotyledons</taxon>
        <taxon>Gunneridae</taxon>
        <taxon>Pentapetalae</taxon>
        <taxon>asterids</taxon>
        <taxon>campanulids</taxon>
        <taxon>Asterales</taxon>
        <taxon>Asteraceae</taxon>
        <taxon>Asteroideae</taxon>
        <taxon>Anthemideae</taxon>
        <taxon>Anthemidinae</taxon>
        <taxon>Tanacetum</taxon>
    </lineage>
</organism>
<dbReference type="EMBL" id="BKCJ010110122">
    <property type="protein sequence ID" value="GEX46906.1"/>
    <property type="molecule type" value="Genomic_DNA"/>
</dbReference>
<protein>
    <submittedName>
        <fullName evidence="1">Uncharacterized protein</fullName>
    </submittedName>
</protein>
<evidence type="ECO:0000313" key="1">
    <source>
        <dbReference type="EMBL" id="GEX46906.1"/>
    </source>
</evidence>
<reference evidence="1" key="1">
    <citation type="journal article" date="2019" name="Sci. Rep.">
        <title>Draft genome of Tanacetum cinerariifolium, the natural source of mosquito coil.</title>
        <authorList>
            <person name="Yamashiro T."/>
            <person name="Shiraishi A."/>
            <person name="Satake H."/>
            <person name="Nakayama K."/>
        </authorList>
    </citation>
    <scope>NUCLEOTIDE SEQUENCE</scope>
</reference>
<accession>A0A699H5B1</accession>
<gene>
    <name evidence="1" type="ORF">Tci_318881</name>
</gene>
<proteinExistence type="predicted"/>
<dbReference type="AlphaFoldDB" id="A0A699H5B1"/>
<name>A0A699H5B1_TANCI</name>
<sequence>MSGITTYVGFYEVCPPKEGEYVYVSATSVTSPKICILSTTGATLPFPLVLPYLALPSICASALGCASTDVQTLLDIDDSRTSRNVFMHIKPVPTTTYEYGVTIDSGAIVGITPLTRSLPEMSDETYGSFVVEDEDGENTFFLGLVLIELWVCNSDSGIIFHMFSSS</sequence>